<dbReference type="PANTHER" id="PTHR34066">
    <property type="entry name" value="GROWTH FACTOR 2"/>
    <property type="match status" value="1"/>
</dbReference>
<gene>
    <name evidence="2" type="ORF">D9611_003312</name>
</gene>
<dbReference type="Proteomes" id="UP000541558">
    <property type="component" value="Unassembled WGS sequence"/>
</dbReference>
<organism evidence="2 3">
    <name type="scientific">Ephemerocybe angulata</name>
    <dbReference type="NCBI Taxonomy" id="980116"/>
    <lineage>
        <taxon>Eukaryota</taxon>
        <taxon>Fungi</taxon>
        <taxon>Dikarya</taxon>
        <taxon>Basidiomycota</taxon>
        <taxon>Agaricomycotina</taxon>
        <taxon>Agaricomycetes</taxon>
        <taxon>Agaricomycetidae</taxon>
        <taxon>Agaricales</taxon>
        <taxon>Agaricineae</taxon>
        <taxon>Psathyrellaceae</taxon>
        <taxon>Ephemerocybe</taxon>
    </lineage>
</organism>
<evidence type="ECO:0000256" key="1">
    <source>
        <dbReference type="SAM" id="MobiDB-lite"/>
    </source>
</evidence>
<dbReference type="AlphaFoldDB" id="A0A8H5C8Z6"/>
<feature type="region of interest" description="Disordered" evidence="1">
    <location>
        <begin position="35"/>
        <end position="156"/>
    </location>
</feature>
<keyword evidence="3" id="KW-1185">Reference proteome</keyword>
<dbReference type="OrthoDB" id="20835at2759"/>
<evidence type="ECO:0000313" key="3">
    <source>
        <dbReference type="Proteomes" id="UP000541558"/>
    </source>
</evidence>
<comment type="caution">
    <text evidence="2">The sequence shown here is derived from an EMBL/GenBank/DDBJ whole genome shotgun (WGS) entry which is preliminary data.</text>
</comment>
<dbReference type="InterPro" id="IPR013885">
    <property type="entry name" value="DUF1764_euk"/>
</dbReference>
<sequence>MTVTVTLINGVLKKFCADRELFFAMSEIDDIFASKGKTSAIPTPSPAAPAPSLKKKKKSKKKAQKAPTPPPAPVEEKATSKKRPAPETIVDPSLSVTQKRQKVRPPPEQTAKAKKDKDDEDDFKDSRGTGPRRKTEEGWGIFKEAELGIDPTAGDTPLCPFDCDCS</sequence>
<reference evidence="2 3" key="1">
    <citation type="journal article" date="2020" name="ISME J.">
        <title>Uncovering the hidden diversity of litter-decomposition mechanisms in mushroom-forming fungi.</title>
        <authorList>
            <person name="Floudas D."/>
            <person name="Bentzer J."/>
            <person name="Ahren D."/>
            <person name="Johansson T."/>
            <person name="Persson P."/>
            <person name="Tunlid A."/>
        </authorList>
    </citation>
    <scope>NUCLEOTIDE SEQUENCE [LARGE SCALE GENOMIC DNA]</scope>
    <source>
        <strain evidence="2 3">CBS 175.51</strain>
    </source>
</reference>
<feature type="compositionally biased region" description="Basic residues" evidence="1">
    <location>
        <begin position="53"/>
        <end position="64"/>
    </location>
</feature>
<name>A0A8H5C8Z6_9AGAR</name>
<evidence type="ECO:0000313" key="2">
    <source>
        <dbReference type="EMBL" id="KAF5337324.1"/>
    </source>
</evidence>
<dbReference type="Pfam" id="PF08576">
    <property type="entry name" value="DUF1764"/>
    <property type="match status" value="1"/>
</dbReference>
<accession>A0A8H5C8Z6</accession>
<evidence type="ECO:0008006" key="4">
    <source>
        <dbReference type="Google" id="ProtNLM"/>
    </source>
</evidence>
<dbReference type="PANTHER" id="PTHR34066:SF1">
    <property type="entry name" value="DUF1764 FAMILY PROTEIN"/>
    <property type="match status" value="1"/>
</dbReference>
<proteinExistence type="predicted"/>
<dbReference type="EMBL" id="JAACJK010000057">
    <property type="protein sequence ID" value="KAF5337324.1"/>
    <property type="molecule type" value="Genomic_DNA"/>
</dbReference>
<protein>
    <recommendedName>
        <fullName evidence="4">DUF1764-domain-containing protein</fullName>
    </recommendedName>
</protein>